<evidence type="ECO:0000313" key="2">
    <source>
        <dbReference type="Proteomes" id="UP000011529"/>
    </source>
</evidence>
<gene>
    <name evidence="1" type="ORF">RE6C_01053</name>
</gene>
<reference evidence="1" key="2">
    <citation type="journal article" date="2013" name="Mar. Genomics">
        <title>Expression of sulfatases in Rhodopirellula baltica and the diversity of sulfatases in the genus Rhodopirellula.</title>
        <authorList>
            <person name="Wegner C.E."/>
            <person name="Richter-Heitmann T."/>
            <person name="Klindworth A."/>
            <person name="Klockow C."/>
            <person name="Richter M."/>
            <person name="Achstetter T."/>
            <person name="Glockner F.O."/>
            <person name="Harder J."/>
        </authorList>
    </citation>
    <scope>NUCLEOTIDE SEQUENCE [LARGE SCALE GENOMIC DNA]</scope>
    <source>
        <strain evidence="1">6C</strain>
    </source>
</reference>
<dbReference type="Proteomes" id="UP000011529">
    <property type="component" value="Unassembled WGS sequence"/>
</dbReference>
<accession>M2B7P1</accession>
<keyword evidence="2" id="KW-1185">Reference proteome</keyword>
<organism evidence="1 2">
    <name type="scientific">Rhodopirellula europaea 6C</name>
    <dbReference type="NCBI Taxonomy" id="1263867"/>
    <lineage>
        <taxon>Bacteria</taxon>
        <taxon>Pseudomonadati</taxon>
        <taxon>Planctomycetota</taxon>
        <taxon>Planctomycetia</taxon>
        <taxon>Pirellulales</taxon>
        <taxon>Pirellulaceae</taxon>
        <taxon>Rhodopirellula</taxon>
    </lineage>
</organism>
<comment type="caution">
    <text evidence="1">The sequence shown here is derived from an EMBL/GenBank/DDBJ whole genome shotgun (WGS) entry which is preliminary data.</text>
</comment>
<sequence>MQPFHQLGKVRVVAAGERQNADLVEARAAITFQRRVDDCVDLANSQRPFDHRALAEPAQVRATSHDLDRDSVVHAVDVRHNGLGRQRHAIQVTDHAGCDCLRHVIASSNDRSDSIVVGVLRLVEPRHISKRQLLSHASQSVFALLPAFFAGHERSVGQASFFTKAEPQLANLWQRRLAVAGHHHIEDVGHWLRVLTTWSSRNQQRIRHRPVNGVERDPAEVDHRQHVGRADFVLQRQPDNVKLTERRERFERVERQVVLTQFRFHVRPRHEDSLGTPIVSPIDHRIQDLQPVMAHPNRVRIGESNGDFPA</sequence>
<name>M2B7P1_9BACT</name>
<dbReference type="PATRIC" id="fig|1263867.3.peg.1116"/>
<dbReference type="AlphaFoldDB" id="M2B7P1"/>
<evidence type="ECO:0000313" key="1">
    <source>
        <dbReference type="EMBL" id="EMB18219.1"/>
    </source>
</evidence>
<protein>
    <submittedName>
        <fullName evidence="1">Uncharacterized protein</fullName>
    </submittedName>
</protein>
<reference evidence="1" key="1">
    <citation type="submission" date="2012-11" db="EMBL/GenBank/DDBJ databases">
        <title>Permanent draft genomes of Rhodopirellula europaea strain SH398 and 6C.</title>
        <authorList>
            <person name="Richter M."/>
            <person name="Richter-Heitmann T."/>
            <person name="Frank C."/>
            <person name="Harder J."/>
            <person name="Glockner F.O."/>
        </authorList>
    </citation>
    <scope>NUCLEOTIDE SEQUENCE</scope>
    <source>
        <strain evidence="1">6C</strain>
    </source>
</reference>
<dbReference type="EMBL" id="ANMO01000059">
    <property type="protein sequence ID" value="EMB18219.1"/>
    <property type="molecule type" value="Genomic_DNA"/>
</dbReference>
<proteinExistence type="predicted"/>